<evidence type="ECO:0000313" key="3">
    <source>
        <dbReference type="Proteomes" id="UP000314982"/>
    </source>
</evidence>
<evidence type="ECO:0000256" key="1">
    <source>
        <dbReference type="SAM" id="Coils"/>
    </source>
</evidence>
<reference evidence="2" key="3">
    <citation type="submission" date="2025-09" db="UniProtKB">
        <authorList>
            <consortium name="Ensembl"/>
        </authorList>
    </citation>
    <scope>IDENTIFICATION</scope>
</reference>
<keyword evidence="3" id="KW-1185">Reference proteome</keyword>
<sequence>MIYKLADHVQGFLSEHNKPPSSSFHEEMLKNQRLQQDRLALEEQEKLEQRRRQDRQTQFEIMAEIRRRE</sequence>
<dbReference type="Proteomes" id="UP000314982">
    <property type="component" value="Unassembled WGS sequence"/>
</dbReference>
<dbReference type="STRING" id="62062.ENSHHUP00000044580"/>
<reference evidence="2" key="2">
    <citation type="submission" date="2025-08" db="UniProtKB">
        <authorList>
            <consortium name="Ensembl"/>
        </authorList>
    </citation>
    <scope>IDENTIFICATION</scope>
</reference>
<evidence type="ECO:0000313" key="2">
    <source>
        <dbReference type="Ensembl" id="ENSHHUP00000044580.1"/>
    </source>
</evidence>
<proteinExistence type="predicted"/>
<accession>A0A4W5N4S5</accession>
<organism evidence="2 3">
    <name type="scientific">Hucho hucho</name>
    <name type="common">huchen</name>
    <dbReference type="NCBI Taxonomy" id="62062"/>
    <lineage>
        <taxon>Eukaryota</taxon>
        <taxon>Metazoa</taxon>
        <taxon>Chordata</taxon>
        <taxon>Craniata</taxon>
        <taxon>Vertebrata</taxon>
        <taxon>Euteleostomi</taxon>
        <taxon>Actinopterygii</taxon>
        <taxon>Neopterygii</taxon>
        <taxon>Teleostei</taxon>
        <taxon>Protacanthopterygii</taxon>
        <taxon>Salmoniformes</taxon>
        <taxon>Salmonidae</taxon>
        <taxon>Salmoninae</taxon>
        <taxon>Hucho</taxon>
    </lineage>
</organism>
<feature type="coiled-coil region" evidence="1">
    <location>
        <begin position="24"/>
        <end position="51"/>
    </location>
</feature>
<name>A0A4W5N4S5_9TELE</name>
<dbReference type="AlphaFoldDB" id="A0A4W5N4S5"/>
<dbReference type="Ensembl" id="ENSHHUT00000046230.1">
    <property type="protein sequence ID" value="ENSHHUP00000044580.1"/>
    <property type="gene ID" value="ENSHHUG00000027279.1"/>
</dbReference>
<protein>
    <submittedName>
        <fullName evidence="2">Uncharacterized protein</fullName>
    </submittedName>
</protein>
<reference evidence="3" key="1">
    <citation type="submission" date="2018-06" db="EMBL/GenBank/DDBJ databases">
        <title>Genome assembly of Danube salmon.</title>
        <authorList>
            <person name="Macqueen D.J."/>
            <person name="Gundappa M.K."/>
        </authorList>
    </citation>
    <scope>NUCLEOTIDE SEQUENCE [LARGE SCALE GENOMIC DNA]</scope>
</reference>
<keyword evidence="1" id="KW-0175">Coiled coil</keyword>